<sequence>MFGETSHELQVRPYWKNTRFFRRAAITVKFHDIYAFTVEGNVNDINVMNEVRERMQRQRQVWWALEASKGENWYQEQNRVSSLRLFVVVNSIMLRRLIRKGIPPVLRPKVWFSVSGAAKKRSAAPESYYDDLIKAVEGKDTPAALQIDNGLNYVAALLLLVMKREEDAFWMLAVLLEDILVNDCYTDNLSGCNVEQRVFRDLLYKKCPRIATHLEAIELDASVIATEWFICLFSKSLPSEMNEEEVLNAHQIEEVVSILQKSAHHLFDPDKLLTVAFNKIGPMTIDALTRERKRQKSAVMAEIDQRLRLLNSPKIDDK</sequence>
<dbReference type="EMBL" id="CM056811">
    <property type="protein sequence ID" value="KAJ8636134.1"/>
    <property type="molecule type" value="Genomic_DNA"/>
</dbReference>
<accession>A0ACC2LSW6</accession>
<name>A0ACC2LSW6_PERAE</name>
<reference evidence="1 2" key="1">
    <citation type="journal article" date="2022" name="Hortic Res">
        <title>A haplotype resolved chromosomal level avocado genome allows analysis of novel avocado genes.</title>
        <authorList>
            <person name="Nath O."/>
            <person name="Fletcher S.J."/>
            <person name="Hayward A."/>
            <person name="Shaw L.M."/>
            <person name="Masouleh A.K."/>
            <person name="Furtado A."/>
            <person name="Henry R.J."/>
            <person name="Mitter N."/>
        </authorList>
    </citation>
    <scope>NUCLEOTIDE SEQUENCE [LARGE SCALE GENOMIC DNA]</scope>
    <source>
        <strain evidence="2">cv. Hass</strain>
    </source>
</reference>
<dbReference type="Proteomes" id="UP001234297">
    <property type="component" value="Chromosome 3"/>
</dbReference>
<proteinExistence type="predicted"/>
<comment type="caution">
    <text evidence="1">The sequence shown here is derived from an EMBL/GenBank/DDBJ whole genome shotgun (WGS) entry which is preliminary data.</text>
</comment>
<gene>
    <name evidence="1" type="ORF">MRB53_010401</name>
</gene>
<protein>
    <submittedName>
        <fullName evidence="1">Uncharacterized protein</fullName>
    </submittedName>
</protein>
<organism evidence="1 2">
    <name type="scientific">Persea americana</name>
    <name type="common">Avocado</name>
    <dbReference type="NCBI Taxonomy" id="3435"/>
    <lineage>
        <taxon>Eukaryota</taxon>
        <taxon>Viridiplantae</taxon>
        <taxon>Streptophyta</taxon>
        <taxon>Embryophyta</taxon>
        <taxon>Tracheophyta</taxon>
        <taxon>Spermatophyta</taxon>
        <taxon>Magnoliopsida</taxon>
        <taxon>Magnoliidae</taxon>
        <taxon>Laurales</taxon>
        <taxon>Lauraceae</taxon>
        <taxon>Persea</taxon>
    </lineage>
</organism>
<evidence type="ECO:0000313" key="2">
    <source>
        <dbReference type="Proteomes" id="UP001234297"/>
    </source>
</evidence>
<keyword evidence="2" id="KW-1185">Reference proteome</keyword>
<evidence type="ECO:0000313" key="1">
    <source>
        <dbReference type="EMBL" id="KAJ8636134.1"/>
    </source>
</evidence>